<evidence type="ECO:0000313" key="1">
    <source>
        <dbReference type="EMBL" id="EPE98644.1"/>
    </source>
</evidence>
<dbReference type="EMBL" id="AEYE02000011">
    <property type="protein sequence ID" value="EPE98644.1"/>
    <property type="molecule type" value="Genomic_DNA"/>
</dbReference>
<proteinExistence type="predicted"/>
<dbReference type="HOGENOM" id="CLU_2438696_0_0_5"/>
<reference evidence="1 2" key="1">
    <citation type="journal article" date="2012" name="J. Bacteriol.">
        <title>Genome sequence of Rhizobium grahamii CCGE502, a broad-host-range symbiont with low nodulation competitiveness in Phaseolus vulgaris.</title>
        <authorList>
            <person name="Althabegoiti M.J."/>
            <person name="Lozano L."/>
            <person name="Torres-Tejerizo G."/>
            <person name="Ormeno-Orrillo E."/>
            <person name="Rogel M.A."/>
            <person name="Gonzalez V."/>
            <person name="Martinez-Romero E."/>
        </authorList>
    </citation>
    <scope>NUCLEOTIDE SEQUENCE [LARGE SCALE GENOMIC DNA]</scope>
    <source>
        <strain evidence="1 2">CCGE 502</strain>
    </source>
</reference>
<dbReference type="AlphaFoldDB" id="S3HIS9"/>
<protein>
    <submittedName>
        <fullName evidence="1">Uncharacterized protein</fullName>
    </submittedName>
</protein>
<keyword evidence="2" id="KW-1185">Reference proteome</keyword>
<dbReference type="eggNOG" id="ENOG50318GT">
    <property type="taxonomic scope" value="Bacteria"/>
</dbReference>
<organism evidence="1 2">
    <name type="scientific">Rhizobium grahamii CCGE 502</name>
    <dbReference type="NCBI Taxonomy" id="990285"/>
    <lineage>
        <taxon>Bacteria</taxon>
        <taxon>Pseudomonadati</taxon>
        <taxon>Pseudomonadota</taxon>
        <taxon>Alphaproteobacteria</taxon>
        <taxon>Hyphomicrobiales</taxon>
        <taxon>Rhizobiaceae</taxon>
        <taxon>Rhizobium/Agrobacterium group</taxon>
        <taxon>Rhizobium</taxon>
    </lineage>
</organism>
<name>S3HIS9_9HYPH</name>
<comment type="caution">
    <text evidence="1">The sequence shown here is derived from an EMBL/GenBank/DDBJ whole genome shotgun (WGS) entry which is preliminary data.</text>
</comment>
<accession>S3HIS9</accession>
<dbReference type="Proteomes" id="UP000014411">
    <property type="component" value="Unassembled WGS sequence"/>
</dbReference>
<sequence>MTTHAPIKHSDRTALPRGLLPRRRRFVNPDYEMTYQIGQPVTLKCTDEAAYVVGRIQIVGCLDEYLIQIVGADCDALRVLEHQIS</sequence>
<gene>
    <name evidence="1" type="ORF">RGCCGE502_09465</name>
</gene>
<dbReference type="RefSeq" id="WP_016553931.1">
    <property type="nucleotide sequence ID" value="NZ_AEYE02000011.1"/>
</dbReference>
<evidence type="ECO:0000313" key="2">
    <source>
        <dbReference type="Proteomes" id="UP000014411"/>
    </source>
</evidence>